<protein>
    <recommendedName>
        <fullName evidence="2">DUF7344 domain-containing protein</fullName>
    </recommendedName>
</protein>
<feature type="domain" description="DUF7344" evidence="2">
    <location>
        <begin position="37"/>
        <end position="108"/>
    </location>
</feature>
<organism evidence="3 4">
    <name type="scientific">Halalkalicoccus paucihalophilus</name>
    <dbReference type="NCBI Taxonomy" id="1008153"/>
    <lineage>
        <taxon>Archaea</taxon>
        <taxon>Methanobacteriati</taxon>
        <taxon>Methanobacteriota</taxon>
        <taxon>Stenosarchaea group</taxon>
        <taxon>Halobacteria</taxon>
        <taxon>Halobacteriales</taxon>
        <taxon>Halococcaceae</taxon>
        <taxon>Halalkalicoccus</taxon>
    </lineage>
</organism>
<accession>A0A151ADX1</accession>
<dbReference type="OrthoDB" id="177799at2157"/>
<evidence type="ECO:0000259" key="2">
    <source>
        <dbReference type="Pfam" id="PF24035"/>
    </source>
</evidence>
<evidence type="ECO:0000313" key="3">
    <source>
        <dbReference type="EMBL" id="KYH25868.1"/>
    </source>
</evidence>
<evidence type="ECO:0000256" key="1">
    <source>
        <dbReference type="SAM" id="MobiDB-lite"/>
    </source>
</evidence>
<dbReference type="PATRIC" id="fig|1008153.3.peg.2595"/>
<comment type="caution">
    <text evidence="3">The sequence shown here is derived from an EMBL/GenBank/DDBJ whole genome shotgun (WGS) entry which is preliminary data.</text>
</comment>
<dbReference type="RefSeq" id="WP_066383000.1">
    <property type="nucleotide sequence ID" value="NZ_LTAZ01000005.1"/>
</dbReference>
<dbReference type="EMBL" id="LTAZ01000005">
    <property type="protein sequence ID" value="KYH25868.1"/>
    <property type="molecule type" value="Genomic_DNA"/>
</dbReference>
<dbReference type="AlphaFoldDB" id="A0A151ADX1"/>
<name>A0A151ADX1_9EURY</name>
<dbReference type="InterPro" id="IPR055768">
    <property type="entry name" value="DUF7344"/>
</dbReference>
<reference evidence="3 4" key="1">
    <citation type="submission" date="2016-02" db="EMBL/GenBank/DDBJ databases">
        <title>Genome sequence of Halalkalicoccus paucihalophilus DSM 24557.</title>
        <authorList>
            <person name="Poehlein A."/>
            <person name="Daniel R."/>
        </authorList>
    </citation>
    <scope>NUCLEOTIDE SEQUENCE [LARGE SCALE GENOMIC DNA]</scope>
    <source>
        <strain evidence="3 4">DSM 24557</strain>
    </source>
</reference>
<proteinExistence type="predicted"/>
<evidence type="ECO:0000313" key="4">
    <source>
        <dbReference type="Proteomes" id="UP000075321"/>
    </source>
</evidence>
<keyword evidence="4" id="KW-1185">Reference proteome</keyword>
<feature type="region of interest" description="Disordered" evidence="1">
    <location>
        <begin position="1"/>
        <end position="24"/>
    </location>
</feature>
<sequence>MTERSAVFDAEAGPDSPNLDVRRSHPPIDRVFDVLAARRQVVDCLARRGETVAFESLVTSVAATRMDIEPVALSEADRESTRHALHHSHLPKLVDKGIVEFDRETETVAPGPRLGIVAASLEAVEELTPQ</sequence>
<dbReference type="Pfam" id="PF24035">
    <property type="entry name" value="DUF7344"/>
    <property type="match status" value="1"/>
</dbReference>
<gene>
    <name evidence="3" type="ORF">HAPAU_25460</name>
</gene>
<dbReference type="Proteomes" id="UP000075321">
    <property type="component" value="Unassembled WGS sequence"/>
</dbReference>